<feature type="transmembrane region" description="Helical" evidence="9">
    <location>
        <begin position="618"/>
        <end position="638"/>
    </location>
</feature>
<evidence type="ECO:0000256" key="2">
    <source>
        <dbReference type="ARBA" id="ARBA00022448"/>
    </source>
</evidence>
<dbReference type="GO" id="GO:0005524">
    <property type="term" value="F:ATP binding"/>
    <property type="evidence" value="ECO:0007669"/>
    <property type="project" value="UniProtKB-KW"/>
</dbReference>
<feature type="transmembrane region" description="Helical" evidence="9">
    <location>
        <begin position="546"/>
        <end position="572"/>
    </location>
</feature>
<keyword evidence="4" id="KW-0547">Nucleotide-binding</keyword>
<proteinExistence type="predicted"/>
<evidence type="ECO:0000259" key="10">
    <source>
        <dbReference type="PROSITE" id="PS50893"/>
    </source>
</evidence>
<dbReference type="SUPFAM" id="SSF52540">
    <property type="entry name" value="P-loop containing nucleoside triphosphate hydrolases"/>
    <property type="match status" value="1"/>
</dbReference>
<dbReference type="InterPro" id="IPR017871">
    <property type="entry name" value="ABC_transporter-like_CS"/>
</dbReference>
<dbReference type="GO" id="GO:0140359">
    <property type="term" value="F:ABC-type transporter activity"/>
    <property type="evidence" value="ECO:0007669"/>
    <property type="project" value="InterPro"/>
</dbReference>
<evidence type="ECO:0000256" key="1">
    <source>
        <dbReference type="ARBA" id="ARBA00004141"/>
    </source>
</evidence>
<reference evidence="11" key="1">
    <citation type="submission" date="2021-01" db="EMBL/GenBank/DDBJ databases">
        <authorList>
            <person name="Corre E."/>
            <person name="Pelletier E."/>
            <person name="Niang G."/>
            <person name="Scheremetjew M."/>
            <person name="Finn R."/>
            <person name="Kale V."/>
            <person name="Holt S."/>
            <person name="Cochrane G."/>
            <person name="Meng A."/>
            <person name="Brown T."/>
            <person name="Cohen L."/>
        </authorList>
    </citation>
    <scope>NUCLEOTIDE SEQUENCE</scope>
    <source>
        <strain evidence="11">CCMP1205</strain>
    </source>
</reference>
<evidence type="ECO:0000256" key="7">
    <source>
        <dbReference type="ARBA" id="ARBA00023136"/>
    </source>
</evidence>
<evidence type="ECO:0000256" key="8">
    <source>
        <dbReference type="SAM" id="MobiDB-lite"/>
    </source>
</evidence>
<keyword evidence="7 9" id="KW-0472">Membrane</keyword>
<feature type="transmembrane region" description="Helical" evidence="9">
    <location>
        <begin position="504"/>
        <end position="525"/>
    </location>
</feature>
<feature type="region of interest" description="Disordered" evidence="8">
    <location>
        <begin position="1"/>
        <end position="20"/>
    </location>
</feature>
<feature type="transmembrane region" description="Helical" evidence="9">
    <location>
        <begin position="686"/>
        <end position="708"/>
    </location>
</feature>
<feature type="transmembrane region" description="Helical" evidence="9">
    <location>
        <begin position="578"/>
        <end position="606"/>
    </location>
</feature>
<evidence type="ECO:0000256" key="9">
    <source>
        <dbReference type="SAM" id="Phobius"/>
    </source>
</evidence>
<feature type="domain" description="ABC transporter" evidence="10">
    <location>
        <begin position="112"/>
        <end position="356"/>
    </location>
</feature>
<evidence type="ECO:0000256" key="5">
    <source>
        <dbReference type="ARBA" id="ARBA00022840"/>
    </source>
</evidence>
<evidence type="ECO:0000256" key="3">
    <source>
        <dbReference type="ARBA" id="ARBA00022692"/>
    </source>
</evidence>
<protein>
    <recommendedName>
        <fullName evidence="10">ABC transporter domain-containing protein</fullName>
    </recommendedName>
</protein>
<dbReference type="Pfam" id="PF19055">
    <property type="entry name" value="ABC2_membrane_7"/>
    <property type="match status" value="1"/>
</dbReference>
<dbReference type="InterPro" id="IPR003593">
    <property type="entry name" value="AAA+_ATPase"/>
</dbReference>
<feature type="compositionally biased region" description="Basic and acidic residues" evidence="8">
    <location>
        <begin position="1"/>
        <end position="10"/>
    </location>
</feature>
<dbReference type="InterPro" id="IPR043926">
    <property type="entry name" value="ABCG_dom"/>
</dbReference>
<keyword evidence="5" id="KW-0067">ATP-binding</keyword>
<dbReference type="GO" id="GO:0016020">
    <property type="term" value="C:membrane"/>
    <property type="evidence" value="ECO:0007669"/>
    <property type="project" value="UniProtKB-SubCell"/>
</dbReference>
<keyword evidence="2" id="KW-0813">Transport</keyword>
<name>A0A7S2SZP7_9CHLO</name>
<feature type="transmembrane region" description="Helical" evidence="9">
    <location>
        <begin position="464"/>
        <end position="484"/>
    </location>
</feature>
<dbReference type="InterPro" id="IPR027417">
    <property type="entry name" value="P-loop_NTPase"/>
</dbReference>
<evidence type="ECO:0000313" key="11">
    <source>
        <dbReference type="EMBL" id="CAD9714355.1"/>
    </source>
</evidence>
<sequence>MSVAANDHDTTTTTTNVLENESDTMSTKLYDAAKAEAATVELKELERQISLSKSQASLGDVEQGSIERTNSSFMPQPKVPMRLAFGEVCTYVPAQFEEPGVLNSLKKAGKAVRSAFSSEVARAPERQILHNITGVVNPGEVVAIMGPSGSGKTTFISLLAGRNGLRTTGTILYNDQHKPTDKTFKRQLGYVSQEDVLFEGLTVFETLYYTAVLRLPRAMTDAEKRERVDVILEVLGISKVKGSIIGGFRVGRRGISGGEKKRVAIGQELLYNPSVILLDEPTSGLDSTTALNLVHTLHDLAQVGNRTIVTTIHQPSSRIYQMLDKLLLMGQGHLLFYGDASAATDYFAEIGYAMPYGMNPADYFLDVASGWSGDGSKKAKDRTSVVQNTDPELKALLRAIEDKPHVKGELAEVKLANAYPAAEEGVDLVDGDGLKEAEPLGPTYLTQMRVICVRSIKERRFERFNVDSIGTVIFMAVLCGVLWFQAGVGASLATYKGAGDVGALLFFLIAFMSFNLLFNSIFTFPNEKTMLLKERDAKMYPISAFFFARTLADIPMDLAIPIGATTVIYLMVGLKPTVGAFLLTQVVVVITCFTAASLGLLLGAAFLNLKRAQTAATIVMLTLMLTGGFFVQNIPVWLQWLPYLSYMSYGWDALLHIQLAGRVPACPPGEEDCAMLNMGTVKFDTLGPQFGIILLMMVVFRFGVYLSLRWGAKNNR</sequence>
<keyword evidence="6 9" id="KW-1133">Transmembrane helix</keyword>
<dbReference type="PROSITE" id="PS50893">
    <property type="entry name" value="ABC_TRANSPORTER_2"/>
    <property type="match status" value="1"/>
</dbReference>
<dbReference type="EMBL" id="HBHL01004942">
    <property type="protein sequence ID" value="CAD9714355.1"/>
    <property type="molecule type" value="Transcribed_RNA"/>
</dbReference>
<dbReference type="InterPro" id="IPR050352">
    <property type="entry name" value="ABCG_transporters"/>
</dbReference>
<evidence type="ECO:0000256" key="4">
    <source>
        <dbReference type="ARBA" id="ARBA00022741"/>
    </source>
</evidence>
<dbReference type="InterPro" id="IPR003439">
    <property type="entry name" value="ABC_transporter-like_ATP-bd"/>
</dbReference>
<evidence type="ECO:0000256" key="6">
    <source>
        <dbReference type="ARBA" id="ARBA00022989"/>
    </source>
</evidence>
<organism evidence="11">
    <name type="scientific">Chloropicon primus</name>
    <dbReference type="NCBI Taxonomy" id="1764295"/>
    <lineage>
        <taxon>Eukaryota</taxon>
        <taxon>Viridiplantae</taxon>
        <taxon>Chlorophyta</taxon>
        <taxon>Chloropicophyceae</taxon>
        <taxon>Chloropicales</taxon>
        <taxon>Chloropicaceae</taxon>
        <taxon>Chloropicon</taxon>
    </lineage>
</organism>
<dbReference type="Pfam" id="PF00005">
    <property type="entry name" value="ABC_tran"/>
    <property type="match status" value="1"/>
</dbReference>
<dbReference type="SMART" id="SM00382">
    <property type="entry name" value="AAA"/>
    <property type="match status" value="1"/>
</dbReference>
<dbReference type="GO" id="GO:0016887">
    <property type="term" value="F:ATP hydrolysis activity"/>
    <property type="evidence" value="ECO:0007669"/>
    <property type="project" value="InterPro"/>
</dbReference>
<dbReference type="PANTHER" id="PTHR48041:SF125">
    <property type="entry name" value="ABC TRANSPORTER G FAMILY"/>
    <property type="match status" value="1"/>
</dbReference>
<dbReference type="Pfam" id="PF01061">
    <property type="entry name" value="ABC2_membrane"/>
    <property type="match status" value="1"/>
</dbReference>
<dbReference type="AlphaFoldDB" id="A0A7S2SZP7"/>
<keyword evidence="3 9" id="KW-0812">Transmembrane</keyword>
<accession>A0A7S2SZP7</accession>
<dbReference type="Gene3D" id="3.40.50.300">
    <property type="entry name" value="P-loop containing nucleotide triphosphate hydrolases"/>
    <property type="match status" value="1"/>
</dbReference>
<dbReference type="InterPro" id="IPR013525">
    <property type="entry name" value="ABC2_TM"/>
</dbReference>
<comment type="subcellular location">
    <subcellularLocation>
        <location evidence="1">Membrane</location>
        <topology evidence="1">Multi-pass membrane protein</topology>
    </subcellularLocation>
</comment>
<dbReference type="PROSITE" id="PS00211">
    <property type="entry name" value="ABC_TRANSPORTER_1"/>
    <property type="match status" value="1"/>
</dbReference>
<dbReference type="PANTHER" id="PTHR48041">
    <property type="entry name" value="ABC TRANSPORTER G FAMILY MEMBER 28"/>
    <property type="match status" value="1"/>
</dbReference>
<gene>
    <name evidence="11" type="ORF">CPRI1469_LOCUS3208</name>
</gene>